<feature type="region of interest" description="Disordered" evidence="1">
    <location>
        <begin position="1"/>
        <end position="242"/>
    </location>
</feature>
<dbReference type="AlphaFoldDB" id="A0A9P5TQT8"/>
<evidence type="ECO:0000313" key="3">
    <source>
        <dbReference type="Proteomes" id="UP000724874"/>
    </source>
</evidence>
<gene>
    <name evidence="2" type="ORF">CPB84DRAFT_668190</name>
</gene>
<dbReference type="Proteomes" id="UP000724874">
    <property type="component" value="Unassembled WGS sequence"/>
</dbReference>
<feature type="compositionally biased region" description="Low complexity" evidence="1">
    <location>
        <begin position="218"/>
        <end position="242"/>
    </location>
</feature>
<sequence>MATYTSTITPRLRVTRRSPIASDSSTSRLASDPSHLPDFSQLVDVNLNDMPTSETTEQQSAASRPSTPSTVTRSENPAAVLRALLSRLPPSSPPPQKRSPSSRDPSERESDHDGSESSHAAPSVAQESLRDLFSKARRDSGGTTQKTRHRRNSLDNSEVDASPANARITADKKGKQRSMSDDEVDQFNHSSPKKPSNRSRATPQPVTMEFLRERFDNSLSSQARPRSSSSNRELSPSPYFLI</sequence>
<comment type="caution">
    <text evidence="2">The sequence shown here is derived from an EMBL/GenBank/DDBJ whole genome shotgun (WGS) entry which is preliminary data.</text>
</comment>
<feature type="compositionally biased region" description="Basic and acidic residues" evidence="1">
    <location>
        <begin position="128"/>
        <end position="140"/>
    </location>
</feature>
<accession>A0A9P5TQT8</accession>
<evidence type="ECO:0000256" key="1">
    <source>
        <dbReference type="SAM" id="MobiDB-lite"/>
    </source>
</evidence>
<dbReference type="OrthoDB" id="3230534at2759"/>
<feature type="compositionally biased region" description="Low complexity" evidence="1">
    <location>
        <begin position="60"/>
        <end position="74"/>
    </location>
</feature>
<dbReference type="EMBL" id="JADNYJ010000026">
    <property type="protein sequence ID" value="KAF8904387.1"/>
    <property type="molecule type" value="Genomic_DNA"/>
</dbReference>
<feature type="compositionally biased region" description="Polar residues" evidence="1">
    <location>
        <begin position="49"/>
        <end position="59"/>
    </location>
</feature>
<feature type="compositionally biased region" description="Basic and acidic residues" evidence="1">
    <location>
        <begin position="104"/>
        <end position="116"/>
    </location>
</feature>
<proteinExistence type="predicted"/>
<keyword evidence="3" id="KW-1185">Reference proteome</keyword>
<organism evidence="2 3">
    <name type="scientific">Gymnopilus junonius</name>
    <name type="common">Spectacular rustgill mushroom</name>
    <name type="synonym">Gymnopilus spectabilis subsp. junonius</name>
    <dbReference type="NCBI Taxonomy" id="109634"/>
    <lineage>
        <taxon>Eukaryota</taxon>
        <taxon>Fungi</taxon>
        <taxon>Dikarya</taxon>
        <taxon>Basidiomycota</taxon>
        <taxon>Agaricomycotina</taxon>
        <taxon>Agaricomycetes</taxon>
        <taxon>Agaricomycetidae</taxon>
        <taxon>Agaricales</taxon>
        <taxon>Agaricineae</taxon>
        <taxon>Hymenogastraceae</taxon>
        <taxon>Gymnopilus</taxon>
    </lineage>
</organism>
<name>A0A9P5TQT8_GYMJU</name>
<reference evidence="2" key="1">
    <citation type="submission" date="2020-11" db="EMBL/GenBank/DDBJ databases">
        <authorList>
            <consortium name="DOE Joint Genome Institute"/>
            <person name="Ahrendt S."/>
            <person name="Riley R."/>
            <person name="Andreopoulos W."/>
            <person name="LaButti K."/>
            <person name="Pangilinan J."/>
            <person name="Ruiz-duenas F.J."/>
            <person name="Barrasa J.M."/>
            <person name="Sanchez-Garcia M."/>
            <person name="Camarero S."/>
            <person name="Miyauchi S."/>
            <person name="Serrano A."/>
            <person name="Linde D."/>
            <person name="Babiker R."/>
            <person name="Drula E."/>
            <person name="Ayuso-Fernandez I."/>
            <person name="Pacheco R."/>
            <person name="Padilla G."/>
            <person name="Ferreira P."/>
            <person name="Barriuso J."/>
            <person name="Kellner H."/>
            <person name="Castanera R."/>
            <person name="Alfaro M."/>
            <person name="Ramirez L."/>
            <person name="Pisabarro A.G."/>
            <person name="Kuo A."/>
            <person name="Tritt A."/>
            <person name="Lipzen A."/>
            <person name="He G."/>
            <person name="Yan M."/>
            <person name="Ng V."/>
            <person name="Cullen D."/>
            <person name="Martin F."/>
            <person name="Rosso M.-N."/>
            <person name="Henrissat B."/>
            <person name="Hibbett D."/>
            <person name="Martinez A.T."/>
            <person name="Grigoriev I.V."/>
        </authorList>
    </citation>
    <scope>NUCLEOTIDE SEQUENCE</scope>
    <source>
        <strain evidence="2">AH 44721</strain>
    </source>
</reference>
<evidence type="ECO:0000313" key="2">
    <source>
        <dbReference type="EMBL" id="KAF8904387.1"/>
    </source>
</evidence>
<protein>
    <submittedName>
        <fullName evidence="2">Uncharacterized protein</fullName>
    </submittedName>
</protein>